<comment type="caution">
    <text evidence="2">The sequence shown here is derived from an EMBL/GenBank/DDBJ whole genome shotgun (WGS) entry which is preliminary data.</text>
</comment>
<dbReference type="PATRIC" id="fig|1120927.3.peg.673"/>
<dbReference type="PANTHER" id="PTHR44051:SF21">
    <property type="entry name" value="GLUTATHIONE S-TRANSFERASE FAMILY PROTEIN"/>
    <property type="match status" value="1"/>
</dbReference>
<dbReference type="eggNOG" id="COG0625">
    <property type="taxonomic scope" value="Bacteria"/>
</dbReference>
<dbReference type="Pfam" id="PF13409">
    <property type="entry name" value="GST_N_2"/>
    <property type="match status" value="1"/>
</dbReference>
<evidence type="ECO:0000313" key="2">
    <source>
        <dbReference type="EMBL" id="EOR10536.1"/>
    </source>
</evidence>
<dbReference type="InterPro" id="IPR004046">
    <property type="entry name" value="GST_C"/>
</dbReference>
<dbReference type="InterPro" id="IPR036249">
    <property type="entry name" value="Thioredoxin-like_sf"/>
</dbReference>
<dbReference type="EMBL" id="AQFM01000025">
    <property type="protein sequence ID" value="EOR10536.1"/>
    <property type="molecule type" value="Genomic_DNA"/>
</dbReference>
<dbReference type="PROSITE" id="PS50404">
    <property type="entry name" value="GST_NTER"/>
    <property type="match status" value="1"/>
</dbReference>
<dbReference type="AlphaFoldDB" id="R9BDR2"/>
<dbReference type="Pfam" id="PF00043">
    <property type="entry name" value="GST_C"/>
    <property type="match status" value="1"/>
</dbReference>
<dbReference type="SUPFAM" id="SSF52833">
    <property type="entry name" value="Thioredoxin-like"/>
    <property type="match status" value="1"/>
</dbReference>
<dbReference type="InterPro" id="IPR040079">
    <property type="entry name" value="Glutathione_S-Trfase"/>
</dbReference>
<name>R9BDR2_9GAMM</name>
<dbReference type="PANTHER" id="PTHR44051">
    <property type="entry name" value="GLUTATHIONE S-TRANSFERASE-RELATED"/>
    <property type="match status" value="1"/>
</dbReference>
<proteinExistence type="predicted"/>
<dbReference type="SFLD" id="SFLDG00358">
    <property type="entry name" value="Main_(cytGST)"/>
    <property type="match status" value="1"/>
</dbReference>
<accession>R9BDR2</accession>
<gene>
    <name evidence="2" type="ORF">I593_00707</name>
</gene>
<dbReference type="InterPro" id="IPR036282">
    <property type="entry name" value="Glutathione-S-Trfase_C_sf"/>
</dbReference>
<dbReference type="SFLD" id="SFLDS00019">
    <property type="entry name" value="Glutathione_Transferase_(cytos"/>
    <property type="match status" value="1"/>
</dbReference>
<dbReference type="SUPFAM" id="SSF47616">
    <property type="entry name" value="GST C-terminal domain-like"/>
    <property type="match status" value="1"/>
</dbReference>
<dbReference type="InterPro" id="IPR004045">
    <property type="entry name" value="Glutathione_S-Trfase_N"/>
</dbReference>
<dbReference type="Gene3D" id="3.40.30.10">
    <property type="entry name" value="Glutaredoxin"/>
    <property type="match status" value="1"/>
</dbReference>
<reference evidence="2 3" key="1">
    <citation type="submission" date="2013-03" db="EMBL/GenBank/DDBJ databases">
        <title>The Genome Sequence of Acinetobacter tandoii CIP 107469.</title>
        <authorList>
            <consortium name="The Broad Institute Genome Sequencing Platform"/>
            <consortium name="The Broad Institute Genome Sequencing Center for Infectious Disease"/>
            <person name="Cerqueira G."/>
            <person name="Feldgarden M."/>
            <person name="Courvalin P."/>
            <person name="Perichon B."/>
            <person name="Grillot-Courvalin C."/>
            <person name="Clermont D."/>
            <person name="Rocha E."/>
            <person name="Yoon E.-J."/>
            <person name="Nemec A."/>
            <person name="Walker B."/>
            <person name="Young S.K."/>
            <person name="Zeng Q."/>
            <person name="Gargeya S."/>
            <person name="Fitzgerald M."/>
            <person name="Haas B."/>
            <person name="Abouelleil A."/>
            <person name="Alvarado L."/>
            <person name="Arachchi H.M."/>
            <person name="Berlin A.M."/>
            <person name="Chapman S.B."/>
            <person name="Dewar J."/>
            <person name="Goldberg J."/>
            <person name="Griggs A."/>
            <person name="Gujja S."/>
            <person name="Hansen M."/>
            <person name="Howarth C."/>
            <person name="Imamovic A."/>
            <person name="Larimer J."/>
            <person name="McCowan C."/>
            <person name="Murphy C."/>
            <person name="Neiman D."/>
            <person name="Pearson M."/>
            <person name="Priest M."/>
            <person name="Roberts A."/>
            <person name="Saif S."/>
            <person name="Shea T."/>
            <person name="Sisk P."/>
            <person name="Sykes S."/>
            <person name="Wortman J."/>
            <person name="Nusbaum C."/>
            <person name="Birren B."/>
        </authorList>
    </citation>
    <scope>NUCLEOTIDE SEQUENCE [LARGE SCALE GENOMIC DNA]</scope>
    <source>
        <strain evidence="2 3">CIP 107469</strain>
    </source>
</reference>
<protein>
    <recommendedName>
        <fullName evidence="1">GST N-terminal domain-containing protein</fullName>
    </recommendedName>
</protein>
<organism evidence="2 3">
    <name type="scientific">Acinetobacter tandoii DSM 14970 = CIP 107469</name>
    <dbReference type="NCBI Taxonomy" id="1120927"/>
    <lineage>
        <taxon>Bacteria</taxon>
        <taxon>Pseudomonadati</taxon>
        <taxon>Pseudomonadota</taxon>
        <taxon>Gammaproteobacteria</taxon>
        <taxon>Moraxellales</taxon>
        <taxon>Moraxellaceae</taxon>
        <taxon>Acinetobacter</taxon>
    </lineage>
</organism>
<keyword evidence="3" id="KW-1185">Reference proteome</keyword>
<feature type="domain" description="GST N-terminal" evidence="1">
    <location>
        <begin position="24"/>
        <end position="105"/>
    </location>
</feature>
<dbReference type="Proteomes" id="UP000016201">
    <property type="component" value="Unassembled WGS sequence"/>
</dbReference>
<sequence length="229" mass="26238">MTESLRSDELSYAKVAQNNNSGAITMMQLYTNPQSRGNIILPFLKELKIEDQVELINISYEEMHQATYLAINPMAKVPCLKDGDIVITEVPAIIAYLADKYIQQDFAPALNDPKRGAYLKWLFYIHGPLTEYMDIKNLNVADDLIESKKMGLSFGDEQRLFQFLKQGLSQANPYLLGEKCTAADLYLAYWLVYAMSFKLIPYFEEAKPFLRQMKTRASLQGIAWFDAFE</sequence>
<evidence type="ECO:0000259" key="1">
    <source>
        <dbReference type="PROSITE" id="PS50404"/>
    </source>
</evidence>
<dbReference type="Gene3D" id="1.20.1050.10">
    <property type="match status" value="1"/>
</dbReference>
<evidence type="ECO:0000313" key="3">
    <source>
        <dbReference type="Proteomes" id="UP000016201"/>
    </source>
</evidence>
<dbReference type="CDD" id="cd03046">
    <property type="entry name" value="GST_N_GTT1_like"/>
    <property type="match status" value="1"/>
</dbReference>